<organism evidence="1 2">
    <name type="scientific">Aspergillus fijiensis CBS 313.89</name>
    <dbReference type="NCBI Taxonomy" id="1448319"/>
    <lineage>
        <taxon>Eukaryota</taxon>
        <taxon>Fungi</taxon>
        <taxon>Dikarya</taxon>
        <taxon>Ascomycota</taxon>
        <taxon>Pezizomycotina</taxon>
        <taxon>Eurotiomycetes</taxon>
        <taxon>Eurotiomycetidae</taxon>
        <taxon>Eurotiales</taxon>
        <taxon>Aspergillaceae</taxon>
        <taxon>Aspergillus</taxon>
    </lineage>
</organism>
<evidence type="ECO:0000313" key="2">
    <source>
        <dbReference type="Proteomes" id="UP000249789"/>
    </source>
</evidence>
<dbReference type="Proteomes" id="UP000249789">
    <property type="component" value="Unassembled WGS sequence"/>
</dbReference>
<dbReference type="EMBL" id="KZ824637">
    <property type="protein sequence ID" value="RAK78518.1"/>
    <property type="molecule type" value="Genomic_DNA"/>
</dbReference>
<protein>
    <submittedName>
        <fullName evidence="1">Uncharacterized protein</fullName>
    </submittedName>
</protein>
<evidence type="ECO:0000313" key="1">
    <source>
        <dbReference type="EMBL" id="RAK78518.1"/>
    </source>
</evidence>
<dbReference type="GeneID" id="63868022"/>
<dbReference type="RefSeq" id="XP_040802528.1">
    <property type="nucleotide sequence ID" value="XM_040950687.1"/>
</dbReference>
<dbReference type="AlphaFoldDB" id="A0A8G1RUF8"/>
<gene>
    <name evidence="1" type="ORF">BO72DRAFT_76063</name>
</gene>
<proteinExistence type="predicted"/>
<accession>A0A8G1RUF8</accession>
<keyword evidence="2" id="KW-1185">Reference proteome</keyword>
<sequence length="68" mass="7927">MFDGRDVARIYVWEFRTFTFVLNFWLYLMCGERAGVKSASRSRLEKPRMWLAAPADGADLRGRLTVPQ</sequence>
<name>A0A8G1RUF8_9EURO</name>
<reference evidence="1 2" key="1">
    <citation type="submission" date="2018-02" db="EMBL/GenBank/DDBJ databases">
        <title>The genomes of Aspergillus section Nigri reveals drivers in fungal speciation.</title>
        <authorList>
            <consortium name="DOE Joint Genome Institute"/>
            <person name="Vesth T.C."/>
            <person name="Nybo J."/>
            <person name="Theobald S."/>
            <person name="Brandl J."/>
            <person name="Frisvad J.C."/>
            <person name="Nielsen K.F."/>
            <person name="Lyhne E.K."/>
            <person name="Kogle M.E."/>
            <person name="Kuo A."/>
            <person name="Riley R."/>
            <person name="Clum A."/>
            <person name="Nolan M."/>
            <person name="Lipzen A."/>
            <person name="Salamov A."/>
            <person name="Henrissat B."/>
            <person name="Wiebenga A."/>
            <person name="De vries R.P."/>
            <person name="Grigoriev I.V."/>
            <person name="Mortensen U.H."/>
            <person name="Andersen M.R."/>
            <person name="Baker S.E."/>
        </authorList>
    </citation>
    <scope>NUCLEOTIDE SEQUENCE [LARGE SCALE GENOMIC DNA]</scope>
    <source>
        <strain evidence="1 2">CBS 313.89</strain>
    </source>
</reference>
<dbReference type="VEuPathDB" id="FungiDB:BO72DRAFT_76063"/>